<dbReference type="AlphaFoldDB" id="G7TCU0"/>
<evidence type="ECO:0000313" key="1">
    <source>
        <dbReference type="EMBL" id="AEQ97457.1"/>
    </source>
</evidence>
<proteinExistence type="predicted"/>
<dbReference type="HOGENOM" id="CLU_3259858_0_0_6"/>
<protein>
    <submittedName>
        <fullName evidence="1">Uncharacterized protein</fullName>
    </submittedName>
</protein>
<gene>
    <name evidence="1" type="ORF">XOC_3363</name>
</gene>
<reference evidence="1 2" key="1">
    <citation type="journal article" date="2011" name="J. Bacteriol.">
        <title>Two new complete genome sequences offer insight into host and tissue specificity of plant pathogenic Xanthomonas spp.</title>
        <authorList>
            <person name="Bogdanove A.J."/>
            <person name="Koebnik R."/>
            <person name="Lu H."/>
            <person name="Furutani A."/>
            <person name="Angiuoli S.V."/>
            <person name="Patil P.B."/>
            <person name="Van Sluys M.A."/>
            <person name="Ryan R.P."/>
            <person name="Meyer D.F."/>
            <person name="Han S.W."/>
            <person name="Aparna G."/>
            <person name="Rajaram M."/>
            <person name="Delcher A.L."/>
            <person name="Phillippy A.M."/>
            <person name="Puiu D."/>
            <person name="Schatz M.C."/>
            <person name="Shumway M."/>
            <person name="Sommer D.D."/>
            <person name="Trapnell C."/>
            <person name="Benahmed F."/>
            <person name="Dimitrov G."/>
            <person name="Madupu R."/>
            <person name="Radune D."/>
            <person name="Sullivan S."/>
            <person name="Jha G."/>
            <person name="Ishihara H."/>
            <person name="Lee S.W."/>
            <person name="Pandey A."/>
            <person name="Sharma V."/>
            <person name="Sriariyanun M."/>
            <person name="Szurek B."/>
            <person name="Vera-Cruz C.M."/>
            <person name="Dorman K.S."/>
            <person name="Ronald P.C."/>
            <person name="Verdier V."/>
            <person name="Dow J.M."/>
            <person name="Sonti R.V."/>
            <person name="Tsuge S."/>
            <person name="Brendel V.P."/>
            <person name="Rabinowicz P.D."/>
            <person name="Leach J.E."/>
            <person name="White F.F."/>
            <person name="Salzberg S.L."/>
        </authorList>
    </citation>
    <scope>NUCLEOTIDE SEQUENCE [LARGE SCALE GENOMIC DNA]</scope>
    <source>
        <strain evidence="1 2">BLS256</strain>
    </source>
</reference>
<dbReference type="KEGG" id="xor:XOC_3363"/>
<dbReference type="Proteomes" id="UP000008851">
    <property type="component" value="Chromosome"/>
</dbReference>
<organism evidence="1 2">
    <name type="scientific">Xanthomonas oryzae pv. oryzicola (strain BLS256)</name>
    <dbReference type="NCBI Taxonomy" id="383407"/>
    <lineage>
        <taxon>Bacteria</taxon>
        <taxon>Pseudomonadati</taxon>
        <taxon>Pseudomonadota</taxon>
        <taxon>Gammaproteobacteria</taxon>
        <taxon>Lysobacterales</taxon>
        <taxon>Lysobacteraceae</taxon>
        <taxon>Xanthomonas</taxon>
    </lineage>
</organism>
<evidence type="ECO:0000313" key="2">
    <source>
        <dbReference type="Proteomes" id="UP000008851"/>
    </source>
</evidence>
<name>G7TCU0_XANOB</name>
<accession>G7TCU0</accession>
<dbReference type="EMBL" id="CP003057">
    <property type="protein sequence ID" value="AEQ97457.1"/>
    <property type="molecule type" value="Genomic_DNA"/>
</dbReference>
<sequence length="42" mass="5084">MLRLRRWQAEHHQVWRYVLWSATHGKRCAPCLIACTQLRPNP</sequence>